<evidence type="ECO:0000313" key="2">
    <source>
        <dbReference type="Proteomes" id="UP000186601"/>
    </source>
</evidence>
<organism evidence="1 2">
    <name type="scientific">Hermanssonia centrifuga</name>
    <dbReference type="NCBI Taxonomy" id="98765"/>
    <lineage>
        <taxon>Eukaryota</taxon>
        <taxon>Fungi</taxon>
        <taxon>Dikarya</taxon>
        <taxon>Basidiomycota</taxon>
        <taxon>Agaricomycotina</taxon>
        <taxon>Agaricomycetes</taxon>
        <taxon>Polyporales</taxon>
        <taxon>Meruliaceae</taxon>
        <taxon>Hermanssonia</taxon>
    </lineage>
</organism>
<dbReference type="Proteomes" id="UP000186601">
    <property type="component" value="Unassembled WGS sequence"/>
</dbReference>
<protein>
    <submittedName>
        <fullName evidence="1">Uncharacterized protein</fullName>
    </submittedName>
</protein>
<dbReference type="CDD" id="cd07067">
    <property type="entry name" value="HP_PGM_like"/>
    <property type="match status" value="1"/>
</dbReference>
<comment type="caution">
    <text evidence="1">The sequence shown here is derived from an EMBL/GenBank/DDBJ whole genome shotgun (WGS) entry which is preliminary data.</text>
</comment>
<name>A0A2R6NNU7_9APHY</name>
<evidence type="ECO:0000313" key="1">
    <source>
        <dbReference type="EMBL" id="PSR74097.1"/>
    </source>
</evidence>
<dbReference type="Pfam" id="PF00300">
    <property type="entry name" value="His_Phos_1"/>
    <property type="match status" value="1"/>
</dbReference>
<dbReference type="EMBL" id="MLYV02001019">
    <property type="protein sequence ID" value="PSR74097.1"/>
    <property type="molecule type" value="Genomic_DNA"/>
</dbReference>
<dbReference type="OrthoDB" id="496981at2759"/>
<dbReference type="InterPro" id="IPR029033">
    <property type="entry name" value="His_PPase_superfam"/>
</dbReference>
<dbReference type="AlphaFoldDB" id="A0A2R6NNU7"/>
<reference evidence="1 2" key="1">
    <citation type="submission" date="2018-02" db="EMBL/GenBank/DDBJ databases">
        <title>Genome sequence of the basidiomycete white-rot fungus Phlebia centrifuga.</title>
        <authorList>
            <person name="Granchi Z."/>
            <person name="Peng M."/>
            <person name="de Vries R.P."/>
            <person name="Hilden K."/>
            <person name="Makela M.R."/>
            <person name="Grigoriev I."/>
            <person name="Riley R."/>
        </authorList>
    </citation>
    <scope>NUCLEOTIDE SEQUENCE [LARGE SCALE GENOMIC DNA]</scope>
    <source>
        <strain evidence="1 2">FBCC195</strain>
    </source>
</reference>
<dbReference type="Gene3D" id="3.40.50.1240">
    <property type="entry name" value="Phosphoglycerate mutase-like"/>
    <property type="match status" value="1"/>
</dbReference>
<gene>
    <name evidence="1" type="ORF">PHLCEN_2v10053</name>
</gene>
<dbReference type="InterPro" id="IPR013078">
    <property type="entry name" value="His_Pase_superF_clade-1"/>
</dbReference>
<sequence>MLPSDRCCAVTQSCNSSSWSLLDGDGTITWGPDAELTPVGVAQAQNVSAAWKVQAKAGIPLPQTLYTSPLTRAADTLNITWADILIDKKDFPKPVIIEWLRETIVGFILVGSARGGLKLKALLGCSHL</sequence>
<proteinExistence type="predicted"/>
<dbReference type="SUPFAM" id="SSF53254">
    <property type="entry name" value="Phosphoglycerate mutase-like"/>
    <property type="match status" value="1"/>
</dbReference>
<keyword evidence="2" id="KW-1185">Reference proteome</keyword>
<accession>A0A2R6NNU7</accession>